<name>A0A4V2V0J5_9FIRM</name>
<organism evidence="2 3">
    <name type="scientific">Natranaerovirga pectinivora</name>
    <dbReference type="NCBI Taxonomy" id="682400"/>
    <lineage>
        <taxon>Bacteria</taxon>
        <taxon>Bacillati</taxon>
        <taxon>Bacillota</taxon>
        <taxon>Clostridia</taxon>
        <taxon>Lachnospirales</taxon>
        <taxon>Natranaerovirgaceae</taxon>
        <taxon>Natranaerovirga</taxon>
    </lineage>
</organism>
<dbReference type="Gene3D" id="3.40.50.300">
    <property type="entry name" value="P-loop containing nucleotide triphosphate hydrolases"/>
    <property type="match status" value="1"/>
</dbReference>
<dbReference type="RefSeq" id="WP_165878475.1">
    <property type="nucleotide sequence ID" value="NZ_SMAL01000002.1"/>
</dbReference>
<evidence type="ECO:0000259" key="1">
    <source>
        <dbReference type="Pfam" id="PF01078"/>
    </source>
</evidence>
<dbReference type="Proteomes" id="UP000294902">
    <property type="component" value="Unassembled WGS sequence"/>
</dbReference>
<dbReference type="InterPro" id="IPR000523">
    <property type="entry name" value="Mg_chelatse_chII-like_cat_dom"/>
</dbReference>
<dbReference type="InterPro" id="IPR027417">
    <property type="entry name" value="P-loop_NTPase"/>
</dbReference>
<comment type="caution">
    <text evidence="2">The sequence shown here is derived from an EMBL/GenBank/DDBJ whole genome shotgun (WGS) entry which is preliminary data.</text>
</comment>
<dbReference type="Pfam" id="PF13541">
    <property type="entry name" value="ChlI"/>
    <property type="match status" value="1"/>
</dbReference>
<dbReference type="Pfam" id="PF01078">
    <property type="entry name" value="Mg_chelatase"/>
    <property type="match status" value="1"/>
</dbReference>
<dbReference type="InterPro" id="IPR020568">
    <property type="entry name" value="Ribosomal_Su5_D2-typ_SF"/>
</dbReference>
<proteinExistence type="predicted"/>
<dbReference type="PANTHER" id="PTHR32039">
    <property type="entry name" value="MAGNESIUM-CHELATASE SUBUNIT CHLI"/>
    <property type="match status" value="1"/>
</dbReference>
<gene>
    <name evidence="2" type="ORF">EDC18_102386</name>
</gene>
<reference evidence="2 3" key="1">
    <citation type="submission" date="2019-03" db="EMBL/GenBank/DDBJ databases">
        <title>Genomic Encyclopedia of Type Strains, Phase IV (KMG-IV): sequencing the most valuable type-strain genomes for metagenomic binning, comparative biology and taxonomic classification.</title>
        <authorList>
            <person name="Goeker M."/>
        </authorList>
    </citation>
    <scope>NUCLEOTIDE SEQUENCE [LARGE SCALE GENOMIC DNA]</scope>
    <source>
        <strain evidence="2 3">DSM 24629</strain>
    </source>
</reference>
<feature type="domain" description="Magnesium chelatase ChlI-like catalytic" evidence="1">
    <location>
        <begin position="193"/>
        <end position="281"/>
    </location>
</feature>
<evidence type="ECO:0000313" key="3">
    <source>
        <dbReference type="Proteomes" id="UP000294902"/>
    </source>
</evidence>
<dbReference type="SUPFAM" id="SSF54211">
    <property type="entry name" value="Ribosomal protein S5 domain 2-like"/>
    <property type="match status" value="1"/>
</dbReference>
<dbReference type="SUPFAM" id="SSF52540">
    <property type="entry name" value="P-loop containing nucleoside triphosphate hydrolases"/>
    <property type="match status" value="1"/>
</dbReference>
<sequence>MFSKVLSGALFGINGFIVNVEVDTSDGLPGFDLVGLPDSSVKESKERVRTAIKNSGYTFPIKRITVNLSPADIKKEGPSFDLPIAVGILNCLEIINKGSLDKTLILGELSLDGKINRVNGILPIIYTAHKEGYKRCILPKENALEAAVVQQVDIIGVESLKEAVDYLNNVQEVKPTKVNLDNIFEKGMDYKLDFSDIKGQQNVRRALEVAAAGMHNILIIGPPGSGKTMMAKRIPSILPDLTFDESIEITKIYSVAGLLKKDQSLITTRPFRSPHHTLSKEMV</sequence>
<dbReference type="Gene3D" id="3.30.230.10">
    <property type="match status" value="1"/>
</dbReference>
<keyword evidence="3" id="KW-1185">Reference proteome</keyword>
<protein>
    <submittedName>
        <fullName evidence="2">Mg chelatase-like protein</fullName>
    </submittedName>
</protein>
<dbReference type="InterPro" id="IPR045006">
    <property type="entry name" value="CHLI-like"/>
</dbReference>
<accession>A0A4V2V0J5</accession>
<dbReference type="AlphaFoldDB" id="A0A4V2V0J5"/>
<dbReference type="InterPro" id="IPR014721">
    <property type="entry name" value="Ribsml_uS5_D2-typ_fold_subgr"/>
</dbReference>
<dbReference type="EMBL" id="SMAL01000002">
    <property type="protein sequence ID" value="TCT16367.1"/>
    <property type="molecule type" value="Genomic_DNA"/>
</dbReference>
<evidence type="ECO:0000313" key="2">
    <source>
        <dbReference type="EMBL" id="TCT16367.1"/>
    </source>
</evidence>
<dbReference type="GO" id="GO:0005524">
    <property type="term" value="F:ATP binding"/>
    <property type="evidence" value="ECO:0007669"/>
    <property type="project" value="InterPro"/>
</dbReference>
<dbReference type="PANTHER" id="PTHR32039:SF7">
    <property type="entry name" value="COMPETENCE PROTEIN COMM"/>
    <property type="match status" value="1"/>
</dbReference>